<dbReference type="Pfam" id="PF06961">
    <property type="entry name" value="DUF1294"/>
    <property type="match status" value="1"/>
</dbReference>
<dbReference type="HOGENOM" id="CLU_091970_3_2_9"/>
<sequence length="92" mass="10752">MGIERLFTPFGVYFLSINFIAFLFYGADKYKAIHHAWRIPERVLLLTALMGGAFGSLFAMYFFHHKTKKLKFRLSIPLFCLLWGYGLFFSIS</sequence>
<evidence type="ECO:0000256" key="1">
    <source>
        <dbReference type="SAM" id="Phobius"/>
    </source>
</evidence>
<accession>G9WWB2</accession>
<evidence type="ECO:0000313" key="3">
    <source>
        <dbReference type="Proteomes" id="UP000003527"/>
    </source>
</evidence>
<dbReference type="InterPro" id="IPR010718">
    <property type="entry name" value="DUF1294"/>
</dbReference>
<evidence type="ECO:0008006" key="4">
    <source>
        <dbReference type="Google" id="ProtNLM"/>
    </source>
</evidence>
<evidence type="ECO:0000313" key="2">
    <source>
        <dbReference type="EMBL" id="EHL10518.1"/>
    </source>
</evidence>
<keyword evidence="1" id="KW-1133">Transmembrane helix</keyword>
<name>G9WWB2_9FIRM</name>
<dbReference type="EMBL" id="AFZD01000019">
    <property type="protein sequence ID" value="EHL10518.1"/>
    <property type="molecule type" value="Genomic_DNA"/>
</dbReference>
<keyword evidence="1" id="KW-0472">Membrane</keyword>
<feature type="transmembrane region" description="Helical" evidence="1">
    <location>
        <begin position="74"/>
        <end position="91"/>
    </location>
</feature>
<feature type="transmembrane region" description="Helical" evidence="1">
    <location>
        <begin position="43"/>
        <end position="62"/>
    </location>
</feature>
<comment type="caution">
    <text evidence="2">The sequence shown here is derived from an EMBL/GenBank/DDBJ whole genome shotgun (WGS) entry which is preliminary data.</text>
</comment>
<protein>
    <recommendedName>
        <fullName evidence="4">DUF1294 domain-containing protein</fullName>
    </recommendedName>
</protein>
<dbReference type="RefSeq" id="WP_009536985.1">
    <property type="nucleotide sequence ID" value="NZ_JH414505.1"/>
</dbReference>
<dbReference type="AlphaFoldDB" id="G9WWB2"/>
<keyword evidence="1" id="KW-0812">Transmembrane</keyword>
<reference evidence="2 3" key="1">
    <citation type="submission" date="2011-08" db="EMBL/GenBank/DDBJ databases">
        <title>The Genome Sequence of Oribacterium sp. ACB7.</title>
        <authorList>
            <consortium name="The Broad Institute Genome Sequencing Platform"/>
            <person name="Earl A."/>
            <person name="Ward D."/>
            <person name="Feldgarden M."/>
            <person name="Gevers D."/>
            <person name="Sizova M."/>
            <person name="Hazen A."/>
            <person name="Epstein S."/>
            <person name="Young S.K."/>
            <person name="Zeng Q."/>
            <person name="Gargeya S."/>
            <person name="Fitzgerald M."/>
            <person name="Haas B."/>
            <person name="Abouelleil A."/>
            <person name="Alvarado L."/>
            <person name="Arachchi H.M."/>
            <person name="Berlin A."/>
            <person name="Brown A."/>
            <person name="Chapman S.B."/>
            <person name="Chen Z."/>
            <person name="Dunbar C."/>
            <person name="Freedman E."/>
            <person name="Gearin G."/>
            <person name="Gellesch M."/>
            <person name="Goldberg J."/>
            <person name="Griggs A."/>
            <person name="Gujja S."/>
            <person name="Heiman D."/>
            <person name="Howarth C."/>
            <person name="Larson L."/>
            <person name="Lui A."/>
            <person name="MacDonald P.J.P."/>
            <person name="Montmayeur A."/>
            <person name="Murphy C."/>
            <person name="Neiman D."/>
            <person name="Pearson M."/>
            <person name="Priest M."/>
            <person name="Roberts A."/>
            <person name="Saif S."/>
            <person name="Shea T."/>
            <person name="Shenoy N."/>
            <person name="Sisk P."/>
            <person name="Stolte C."/>
            <person name="Sykes S."/>
            <person name="Wortman J."/>
            <person name="Nusbaum C."/>
            <person name="Birren B."/>
        </authorList>
    </citation>
    <scope>NUCLEOTIDE SEQUENCE [LARGE SCALE GENOMIC DNA]</scope>
    <source>
        <strain evidence="2 3">ACB7</strain>
    </source>
</reference>
<feature type="transmembrane region" description="Helical" evidence="1">
    <location>
        <begin position="6"/>
        <end position="27"/>
    </location>
</feature>
<gene>
    <name evidence="2" type="ORF">HMPREF9624_01196</name>
</gene>
<proteinExistence type="predicted"/>
<dbReference type="Proteomes" id="UP000003527">
    <property type="component" value="Unassembled WGS sequence"/>
</dbReference>
<organism evidence="2 3">
    <name type="scientific">Oribacterium asaccharolyticum ACB7</name>
    <dbReference type="NCBI Taxonomy" id="796944"/>
    <lineage>
        <taxon>Bacteria</taxon>
        <taxon>Bacillati</taxon>
        <taxon>Bacillota</taxon>
        <taxon>Clostridia</taxon>
        <taxon>Lachnospirales</taxon>
        <taxon>Lachnospiraceae</taxon>
        <taxon>Oribacterium</taxon>
    </lineage>
</organism>
<keyword evidence="3" id="KW-1185">Reference proteome</keyword>